<keyword evidence="1" id="KW-0472">Membrane</keyword>
<keyword evidence="1" id="KW-1133">Transmembrane helix</keyword>
<proteinExistence type="predicted"/>
<sequence length="94" mass="9963">MASFLASPLAGVAAVVSAYVASIFVVGGSFATFGLVLALYVYYYLVGWHKKTNEVSSYEVGSAKSGEGAVRRKLGVQELAISPYPGVTTLYENF</sequence>
<protein>
    <submittedName>
        <fullName evidence="2">Uncharacterized protein</fullName>
    </submittedName>
</protein>
<evidence type="ECO:0000256" key="1">
    <source>
        <dbReference type="SAM" id="Phobius"/>
    </source>
</evidence>
<keyword evidence="1" id="KW-0812">Transmembrane</keyword>
<feature type="non-terminal residue" evidence="2">
    <location>
        <position position="94"/>
    </location>
</feature>
<dbReference type="RefSeq" id="XP_004342500.1">
    <property type="nucleotide sequence ID" value="XM_004342451.1"/>
</dbReference>
<evidence type="ECO:0000313" key="2">
    <source>
        <dbReference type="EMBL" id="ELR20306.1"/>
    </source>
</evidence>
<evidence type="ECO:0000313" key="3">
    <source>
        <dbReference type="Proteomes" id="UP000011083"/>
    </source>
</evidence>
<dbReference type="KEGG" id="acan:ACA1_027630"/>
<dbReference type="EMBL" id="KB007921">
    <property type="protein sequence ID" value="ELR20306.1"/>
    <property type="molecule type" value="Genomic_DNA"/>
</dbReference>
<dbReference type="Proteomes" id="UP000011083">
    <property type="component" value="Unassembled WGS sequence"/>
</dbReference>
<dbReference type="AlphaFoldDB" id="L8H755"/>
<keyword evidence="3" id="KW-1185">Reference proteome</keyword>
<reference evidence="2 3" key="1">
    <citation type="journal article" date="2013" name="Genome Biol.">
        <title>Genome of Acanthamoeba castellanii highlights extensive lateral gene transfer and early evolution of tyrosine kinase signaling.</title>
        <authorList>
            <person name="Clarke M."/>
            <person name="Lohan A.J."/>
            <person name="Liu B."/>
            <person name="Lagkouvardos I."/>
            <person name="Roy S."/>
            <person name="Zafar N."/>
            <person name="Bertelli C."/>
            <person name="Schilde C."/>
            <person name="Kianianmomeni A."/>
            <person name="Burglin T.R."/>
            <person name="Frech C."/>
            <person name="Turcotte B."/>
            <person name="Kopec K.O."/>
            <person name="Synnott J.M."/>
            <person name="Choo C."/>
            <person name="Paponov I."/>
            <person name="Finkler A."/>
            <person name="Soon Heng Tan C."/>
            <person name="Hutchins A.P."/>
            <person name="Weinmeier T."/>
            <person name="Rattei T."/>
            <person name="Chu J.S."/>
            <person name="Gimenez G."/>
            <person name="Irimia M."/>
            <person name="Rigden D.J."/>
            <person name="Fitzpatrick D.A."/>
            <person name="Lorenzo-Morales J."/>
            <person name="Bateman A."/>
            <person name="Chiu C.H."/>
            <person name="Tang P."/>
            <person name="Hegemann P."/>
            <person name="Fromm H."/>
            <person name="Raoult D."/>
            <person name="Greub G."/>
            <person name="Miranda-Saavedra D."/>
            <person name="Chen N."/>
            <person name="Nash P."/>
            <person name="Ginger M.L."/>
            <person name="Horn M."/>
            <person name="Schaap P."/>
            <person name="Caler L."/>
            <person name="Loftus B."/>
        </authorList>
    </citation>
    <scope>NUCLEOTIDE SEQUENCE [LARGE SCALE GENOMIC DNA]</scope>
    <source>
        <strain evidence="2 3">Neff</strain>
    </source>
</reference>
<accession>L8H755</accession>
<dbReference type="VEuPathDB" id="AmoebaDB:ACA1_027630"/>
<dbReference type="GeneID" id="14921154"/>
<organism evidence="2 3">
    <name type="scientific">Acanthamoeba castellanii (strain ATCC 30010 / Neff)</name>
    <dbReference type="NCBI Taxonomy" id="1257118"/>
    <lineage>
        <taxon>Eukaryota</taxon>
        <taxon>Amoebozoa</taxon>
        <taxon>Discosea</taxon>
        <taxon>Longamoebia</taxon>
        <taxon>Centramoebida</taxon>
        <taxon>Acanthamoebidae</taxon>
        <taxon>Acanthamoeba</taxon>
    </lineage>
</organism>
<feature type="transmembrane region" description="Helical" evidence="1">
    <location>
        <begin position="28"/>
        <end position="46"/>
    </location>
</feature>
<gene>
    <name evidence="2" type="ORF">ACA1_027630</name>
</gene>
<name>L8H755_ACACF</name>